<gene>
    <name evidence="2" type="ORF">Anapl_04857</name>
</gene>
<reference evidence="3" key="1">
    <citation type="journal article" date="2013" name="Nat. Genet.">
        <title>The duck genome and transcriptome provide insight into an avian influenza virus reservoir species.</title>
        <authorList>
            <person name="Huang Y."/>
            <person name="Li Y."/>
            <person name="Burt D.W."/>
            <person name="Chen H."/>
            <person name="Zhang Y."/>
            <person name="Qian W."/>
            <person name="Kim H."/>
            <person name="Gan S."/>
            <person name="Zhao Y."/>
            <person name="Li J."/>
            <person name="Yi K."/>
            <person name="Feng H."/>
            <person name="Zhu P."/>
            <person name="Li B."/>
            <person name="Liu Q."/>
            <person name="Fairley S."/>
            <person name="Magor K.E."/>
            <person name="Du Z."/>
            <person name="Hu X."/>
            <person name="Goodman L."/>
            <person name="Tafer H."/>
            <person name="Vignal A."/>
            <person name="Lee T."/>
            <person name="Kim K.W."/>
            <person name="Sheng Z."/>
            <person name="An Y."/>
            <person name="Searle S."/>
            <person name="Herrero J."/>
            <person name="Groenen M.A."/>
            <person name="Crooijmans R.P."/>
            <person name="Faraut T."/>
            <person name="Cai Q."/>
            <person name="Webster R.G."/>
            <person name="Aldridge J.R."/>
            <person name="Warren W.C."/>
            <person name="Bartschat S."/>
            <person name="Kehr S."/>
            <person name="Marz M."/>
            <person name="Stadler P.F."/>
            <person name="Smith J."/>
            <person name="Kraus R.H."/>
            <person name="Zhao Y."/>
            <person name="Ren L."/>
            <person name="Fei J."/>
            <person name="Morisson M."/>
            <person name="Kaiser P."/>
            <person name="Griffin D.K."/>
            <person name="Rao M."/>
            <person name="Pitel F."/>
            <person name="Wang J."/>
            <person name="Li N."/>
        </authorList>
    </citation>
    <scope>NUCLEOTIDE SEQUENCE [LARGE SCALE GENOMIC DNA]</scope>
</reference>
<dbReference type="Proteomes" id="UP000296049">
    <property type="component" value="Unassembled WGS sequence"/>
</dbReference>
<evidence type="ECO:0000313" key="2">
    <source>
        <dbReference type="EMBL" id="EOB06808.1"/>
    </source>
</evidence>
<name>R0M2B6_ANAPL</name>
<keyword evidence="3" id="KW-1185">Reference proteome</keyword>
<organism evidence="2 3">
    <name type="scientific">Anas platyrhynchos</name>
    <name type="common">Mallard</name>
    <name type="synonym">Anas boschas</name>
    <dbReference type="NCBI Taxonomy" id="8839"/>
    <lineage>
        <taxon>Eukaryota</taxon>
        <taxon>Metazoa</taxon>
        <taxon>Chordata</taxon>
        <taxon>Craniata</taxon>
        <taxon>Vertebrata</taxon>
        <taxon>Euteleostomi</taxon>
        <taxon>Archelosauria</taxon>
        <taxon>Archosauria</taxon>
        <taxon>Dinosauria</taxon>
        <taxon>Saurischia</taxon>
        <taxon>Theropoda</taxon>
        <taxon>Coelurosauria</taxon>
        <taxon>Aves</taxon>
        <taxon>Neognathae</taxon>
        <taxon>Galloanserae</taxon>
        <taxon>Anseriformes</taxon>
        <taxon>Anatidae</taxon>
        <taxon>Anatinae</taxon>
        <taxon>Anas</taxon>
    </lineage>
</organism>
<sequence>MAGGSPSPASPAGTPSTQKPTAIAMGTAPALQAEPGLSPQPSKGRSLKHTSTNTSSVLRPASTCTAVQSSAITINTHNEKQEYSKPKGITYPNANPFKHPFCNQTLEQLGQPSSSSQRDLRAAGTPSDEIRRMMQVSLTAEERQLCQQVMVQLGGRQNYNPSGNSIRTATVFMRTNISMQEPYHFLISLN</sequence>
<proteinExistence type="predicted"/>
<accession>R0M2B6</accession>
<dbReference type="EMBL" id="KB742580">
    <property type="protein sequence ID" value="EOB06808.1"/>
    <property type="molecule type" value="Genomic_DNA"/>
</dbReference>
<evidence type="ECO:0000256" key="1">
    <source>
        <dbReference type="SAM" id="MobiDB-lite"/>
    </source>
</evidence>
<feature type="compositionally biased region" description="Polar residues" evidence="1">
    <location>
        <begin position="39"/>
        <end position="60"/>
    </location>
</feature>
<protein>
    <submittedName>
        <fullName evidence="2">Uncharacterized protein</fullName>
    </submittedName>
</protein>
<evidence type="ECO:0000313" key="3">
    <source>
        <dbReference type="Proteomes" id="UP000296049"/>
    </source>
</evidence>
<dbReference type="AlphaFoldDB" id="R0M2B6"/>
<feature type="compositionally biased region" description="Low complexity" evidence="1">
    <location>
        <begin position="1"/>
        <end position="17"/>
    </location>
</feature>
<feature type="region of interest" description="Disordered" evidence="1">
    <location>
        <begin position="1"/>
        <end position="60"/>
    </location>
</feature>